<dbReference type="InterPro" id="IPR050439">
    <property type="entry name" value="ADAMTS_ADAMTS-like"/>
</dbReference>
<dbReference type="Proteomes" id="UP001516400">
    <property type="component" value="Unassembled WGS sequence"/>
</dbReference>
<accession>A0ABD2PDL1</accession>
<keyword evidence="3" id="KW-1185">Reference proteome</keyword>
<dbReference type="AlphaFoldDB" id="A0ABD2PDL1"/>
<evidence type="ECO:0000313" key="3">
    <source>
        <dbReference type="Proteomes" id="UP001516400"/>
    </source>
</evidence>
<dbReference type="PANTHER" id="PTHR13723">
    <property type="entry name" value="ADAMTS A DISINTEGRIN AND METALLOPROTEASE WITH THROMBOSPONDIN MOTIFS PROTEASE"/>
    <property type="match status" value="1"/>
</dbReference>
<proteinExistence type="predicted"/>
<dbReference type="Pfam" id="PF19236">
    <property type="entry name" value="ADAMTS_CR_3"/>
    <property type="match status" value="1"/>
</dbReference>
<name>A0ABD2PDL1_9CUCU</name>
<organism evidence="2 3">
    <name type="scientific">Cryptolaemus montrouzieri</name>
    <dbReference type="NCBI Taxonomy" id="559131"/>
    <lineage>
        <taxon>Eukaryota</taxon>
        <taxon>Metazoa</taxon>
        <taxon>Ecdysozoa</taxon>
        <taxon>Arthropoda</taxon>
        <taxon>Hexapoda</taxon>
        <taxon>Insecta</taxon>
        <taxon>Pterygota</taxon>
        <taxon>Neoptera</taxon>
        <taxon>Endopterygota</taxon>
        <taxon>Coleoptera</taxon>
        <taxon>Polyphaga</taxon>
        <taxon>Cucujiformia</taxon>
        <taxon>Coccinelloidea</taxon>
        <taxon>Coccinellidae</taxon>
        <taxon>Scymninae</taxon>
        <taxon>Scymnini</taxon>
        <taxon>Cryptolaemus</taxon>
    </lineage>
</organism>
<protein>
    <recommendedName>
        <fullName evidence="1">ADAMTS/ADAMTS-like cysteine-rich domain-containing protein</fullName>
    </recommendedName>
</protein>
<feature type="domain" description="ADAMTS/ADAMTS-like cysteine-rich" evidence="1">
    <location>
        <begin position="193"/>
        <end position="256"/>
    </location>
</feature>
<dbReference type="EMBL" id="JABFTP020000185">
    <property type="protein sequence ID" value="KAL3288917.1"/>
    <property type="molecule type" value="Genomic_DNA"/>
</dbReference>
<dbReference type="InterPro" id="IPR045371">
    <property type="entry name" value="ADAMTS_CR_3"/>
</dbReference>
<dbReference type="PANTHER" id="PTHR13723:SF316">
    <property type="entry name" value="LONELY HEART, ISOFORM A"/>
    <property type="match status" value="1"/>
</dbReference>
<sequence length="258" mass="28974">MSHLSQHNSYNFHNANDKEVSETTIFQKATEELKNSIQPIVPEKIIIMDETFRTKIDELKITVNNLVDSNEELIKMILHNQHHNGALSTYTPNHSNLIPNVEDNGETIPDLSDDLDSTSDTIINVNTGKAGSVAFIQKPRKRRQNSARGCIGLYKRIHLCNPQECPLGTRDFRHEQCASFNKRKYKGHSYIWEPFPRGDQECALNCRPIGMNFYATLNKTVIDGTPCLRPITSTGKAAPQGTRGVCVVGVCKVLGIRK</sequence>
<gene>
    <name evidence="2" type="ORF">HHI36_003362</name>
</gene>
<reference evidence="2 3" key="1">
    <citation type="journal article" date="2021" name="BMC Biol.">
        <title>Horizontally acquired antibacterial genes associated with adaptive radiation of ladybird beetles.</title>
        <authorList>
            <person name="Li H.S."/>
            <person name="Tang X.F."/>
            <person name="Huang Y.H."/>
            <person name="Xu Z.Y."/>
            <person name="Chen M.L."/>
            <person name="Du X.Y."/>
            <person name="Qiu B.Y."/>
            <person name="Chen P.T."/>
            <person name="Zhang W."/>
            <person name="Slipinski A."/>
            <person name="Escalona H.E."/>
            <person name="Waterhouse R.M."/>
            <person name="Zwick A."/>
            <person name="Pang H."/>
        </authorList>
    </citation>
    <scope>NUCLEOTIDE SEQUENCE [LARGE SCALE GENOMIC DNA]</scope>
    <source>
        <strain evidence="2">SYSU2018</strain>
    </source>
</reference>
<comment type="caution">
    <text evidence="2">The sequence shown here is derived from an EMBL/GenBank/DDBJ whole genome shotgun (WGS) entry which is preliminary data.</text>
</comment>
<evidence type="ECO:0000259" key="1">
    <source>
        <dbReference type="Pfam" id="PF19236"/>
    </source>
</evidence>
<evidence type="ECO:0000313" key="2">
    <source>
        <dbReference type="EMBL" id="KAL3288917.1"/>
    </source>
</evidence>